<accession>A0A833VKP1</accession>
<sequence length="74" mass="8561">MSMLPLSLTKYQNFNDLGRFRLSLLQFKLKFYLNVTIRQITNAEKCDLYESIIIIRLKYVLIAAAVCTKAGKSK</sequence>
<organism evidence="1 2">
    <name type="scientific">Frieseomelitta varia</name>
    <dbReference type="NCBI Taxonomy" id="561572"/>
    <lineage>
        <taxon>Eukaryota</taxon>
        <taxon>Metazoa</taxon>
        <taxon>Ecdysozoa</taxon>
        <taxon>Arthropoda</taxon>
        <taxon>Hexapoda</taxon>
        <taxon>Insecta</taxon>
        <taxon>Pterygota</taxon>
        <taxon>Neoptera</taxon>
        <taxon>Endopterygota</taxon>
        <taxon>Hymenoptera</taxon>
        <taxon>Apocrita</taxon>
        <taxon>Aculeata</taxon>
        <taxon>Apoidea</taxon>
        <taxon>Anthophila</taxon>
        <taxon>Apidae</taxon>
        <taxon>Frieseomelitta</taxon>
    </lineage>
</organism>
<evidence type="ECO:0000313" key="2">
    <source>
        <dbReference type="Proteomes" id="UP000655588"/>
    </source>
</evidence>
<protein>
    <submittedName>
        <fullName evidence="1">Uncharacterized protein</fullName>
    </submittedName>
</protein>
<comment type="caution">
    <text evidence="1">The sequence shown here is derived from an EMBL/GenBank/DDBJ whole genome shotgun (WGS) entry which is preliminary data.</text>
</comment>
<proteinExistence type="predicted"/>
<dbReference type="AlphaFoldDB" id="A0A833VKP1"/>
<gene>
    <name evidence="1" type="ORF">E2986_12044</name>
</gene>
<reference evidence="1" key="1">
    <citation type="submission" date="2019-11" db="EMBL/GenBank/DDBJ databases">
        <title>The nuclear and mitochondrial genomes of Frieseomelitta varia - a highly eusocial stingless bee (Meliponini) with a permanently sterile worker caste.</title>
        <authorList>
            <person name="Freitas F.C.P."/>
            <person name="Lourenco A.P."/>
            <person name="Nunes F.M.F."/>
            <person name="Paschoal A.R."/>
            <person name="Abreu F.C.P."/>
            <person name="Barbin F.O."/>
            <person name="Bataglia L."/>
            <person name="Cardoso-Junior C.A.M."/>
            <person name="Cervoni M.S."/>
            <person name="Silva S.R."/>
            <person name="Dalarmi F."/>
            <person name="Del Lama M.A."/>
            <person name="Depintor T.S."/>
            <person name="Ferreira K.M."/>
            <person name="Goria P.S."/>
            <person name="Jaskot M.C."/>
            <person name="Lago D.C."/>
            <person name="Luna-Lucena D."/>
            <person name="Moda L.M."/>
            <person name="Nascimento L."/>
            <person name="Pedrino M."/>
            <person name="Rabico F.O."/>
            <person name="Sanches F.C."/>
            <person name="Santos D.E."/>
            <person name="Santos C.G."/>
            <person name="Vieira J."/>
            <person name="Lopes T.F."/>
            <person name="Barchuk A.R."/>
            <person name="Hartfelder K."/>
            <person name="Simoes Z.L.P."/>
            <person name="Bitondi M.M.G."/>
            <person name="Pinheiro D.G."/>
        </authorList>
    </citation>
    <scope>NUCLEOTIDE SEQUENCE</scope>
    <source>
        <strain evidence="1">USP_RPSP 00005682</strain>
        <tissue evidence="1">Whole individual</tissue>
    </source>
</reference>
<dbReference type="EMBL" id="WNWW01000790">
    <property type="protein sequence ID" value="KAF3422006.1"/>
    <property type="molecule type" value="Genomic_DNA"/>
</dbReference>
<evidence type="ECO:0000313" key="1">
    <source>
        <dbReference type="EMBL" id="KAF3422006.1"/>
    </source>
</evidence>
<keyword evidence="2" id="KW-1185">Reference proteome</keyword>
<dbReference type="Proteomes" id="UP000655588">
    <property type="component" value="Unassembled WGS sequence"/>
</dbReference>
<name>A0A833VKP1_9HYME</name>